<name>A0AAW4L0C2_9BACT</name>
<dbReference type="Pfam" id="PF02627">
    <property type="entry name" value="CMD"/>
    <property type="match status" value="1"/>
</dbReference>
<sequence length="116" mass="12397">MSRFLTLRRGGSRMAHETSQLYNKLKERHPELITAVEAMGTIARKSGPLDEKTVQLIQLGAAAAIGSKGSLRSHALRALEAGATKDEVCHAIIALTSTIGFPTVAAALSRMDEVLD</sequence>
<dbReference type="InterPro" id="IPR029032">
    <property type="entry name" value="AhpD-like"/>
</dbReference>
<proteinExistence type="predicted"/>
<gene>
    <name evidence="2" type="ORF">KI809_08720</name>
</gene>
<feature type="domain" description="Carboxymuconolactone decarboxylase-like" evidence="1">
    <location>
        <begin position="30"/>
        <end position="109"/>
    </location>
</feature>
<dbReference type="SUPFAM" id="SSF69118">
    <property type="entry name" value="AhpD-like"/>
    <property type="match status" value="1"/>
</dbReference>
<dbReference type="Gene3D" id="1.20.1290.10">
    <property type="entry name" value="AhpD-like"/>
    <property type="match status" value="1"/>
</dbReference>
<comment type="caution">
    <text evidence="2">The sequence shown here is derived from an EMBL/GenBank/DDBJ whole genome shotgun (WGS) entry which is preliminary data.</text>
</comment>
<dbReference type="InterPro" id="IPR003779">
    <property type="entry name" value="CMD-like"/>
</dbReference>
<dbReference type="GO" id="GO:0051920">
    <property type="term" value="F:peroxiredoxin activity"/>
    <property type="evidence" value="ECO:0007669"/>
    <property type="project" value="InterPro"/>
</dbReference>
<dbReference type="Proteomes" id="UP000811899">
    <property type="component" value="Unassembled WGS sequence"/>
</dbReference>
<dbReference type="PANTHER" id="PTHR33930:SF2">
    <property type="entry name" value="BLR3452 PROTEIN"/>
    <property type="match status" value="1"/>
</dbReference>
<evidence type="ECO:0000313" key="3">
    <source>
        <dbReference type="Proteomes" id="UP000811899"/>
    </source>
</evidence>
<dbReference type="PANTHER" id="PTHR33930">
    <property type="entry name" value="ALKYL HYDROPEROXIDE REDUCTASE AHPD"/>
    <property type="match status" value="1"/>
</dbReference>
<accession>A0AAW4L0C2</accession>
<keyword evidence="3" id="KW-1185">Reference proteome</keyword>
<dbReference type="RefSeq" id="WP_214171159.1">
    <property type="nucleotide sequence ID" value="NZ_JAHCVJ010000003.1"/>
</dbReference>
<evidence type="ECO:0000259" key="1">
    <source>
        <dbReference type="Pfam" id="PF02627"/>
    </source>
</evidence>
<protein>
    <submittedName>
        <fullName evidence="2">Carboxymuconolactone decarboxylase family protein</fullName>
    </submittedName>
</protein>
<organism evidence="2 3">
    <name type="scientific">Geoanaerobacter pelophilus</name>
    <dbReference type="NCBI Taxonomy" id="60036"/>
    <lineage>
        <taxon>Bacteria</taxon>
        <taxon>Pseudomonadati</taxon>
        <taxon>Thermodesulfobacteriota</taxon>
        <taxon>Desulfuromonadia</taxon>
        <taxon>Geobacterales</taxon>
        <taxon>Geobacteraceae</taxon>
        <taxon>Geoanaerobacter</taxon>
    </lineage>
</organism>
<dbReference type="EMBL" id="JAHCVJ010000003">
    <property type="protein sequence ID" value="MBT0664381.1"/>
    <property type="molecule type" value="Genomic_DNA"/>
</dbReference>
<reference evidence="2 3" key="1">
    <citation type="submission" date="2021-05" db="EMBL/GenBank/DDBJ databases">
        <title>The draft genome of Geobacter pelophilus DSM 12255.</title>
        <authorList>
            <person name="Xu Z."/>
            <person name="Masuda Y."/>
            <person name="Itoh H."/>
            <person name="Senoo K."/>
        </authorList>
    </citation>
    <scope>NUCLEOTIDE SEQUENCE [LARGE SCALE GENOMIC DNA]</scope>
    <source>
        <strain evidence="2 3">DSM 12255</strain>
    </source>
</reference>
<dbReference type="AlphaFoldDB" id="A0AAW4L0C2"/>
<evidence type="ECO:0000313" key="2">
    <source>
        <dbReference type="EMBL" id="MBT0664381.1"/>
    </source>
</evidence>